<dbReference type="PANTHER" id="PTHR21661">
    <property type="entry name" value="EPOXIDE HYDROLASE 1-RELATED"/>
    <property type="match status" value="1"/>
</dbReference>
<dbReference type="Gene3D" id="3.40.50.1820">
    <property type="entry name" value="alpha/beta hydrolase"/>
    <property type="match status" value="1"/>
</dbReference>
<evidence type="ECO:0000256" key="3">
    <source>
        <dbReference type="ARBA" id="ARBA00022801"/>
    </source>
</evidence>
<evidence type="ECO:0000256" key="1">
    <source>
        <dbReference type="ARBA" id="ARBA00010088"/>
    </source>
</evidence>
<proteinExistence type="inferred from homology"/>
<dbReference type="PRINTS" id="PR00412">
    <property type="entry name" value="EPOXHYDRLASE"/>
</dbReference>
<dbReference type="Proteomes" id="UP000465221">
    <property type="component" value="Unassembled WGS sequence"/>
</dbReference>
<dbReference type="GO" id="GO:0097176">
    <property type="term" value="P:epoxide metabolic process"/>
    <property type="evidence" value="ECO:0007669"/>
    <property type="project" value="TreeGrafter"/>
</dbReference>
<organism evidence="5 6">
    <name type="scientific">Aspergillus udagawae</name>
    <dbReference type="NCBI Taxonomy" id="91492"/>
    <lineage>
        <taxon>Eukaryota</taxon>
        <taxon>Fungi</taxon>
        <taxon>Dikarya</taxon>
        <taxon>Ascomycota</taxon>
        <taxon>Pezizomycotina</taxon>
        <taxon>Eurotiomycetes</taxon>
        <taxon>Eurotiomycetidae</taxon>
        <taxon>Eurotiales</taxon>
        <taxon>Aspergillaceae</taxon>
        <taxon>Aspergillus</taxon>
        <taxon>Aspergillus subgen. Fumigati</taxon>
    </lineage>
</organism>
<keyword evidence="2" id="KW-0058">Aromatic hydrocarbons catabolism</keyword>
<accession>A0A8H3N7N0</accession>
<protein>
    <submittedName>
        <fullName evidence="5">Putative epoxide hydrolase</fullName>
    </submittedName>
</protein>
<keyword evidence="3 5" id="KW-0378">Hydrolase</keyword>
<gene>
    <name evidence="5" type="ORF">IFM46972_02368</name>
</gene>
<dbReference type="InterPro" id="IPR029058">
    <property type="entry name" value="AB_hydrolase_fold"/>
</dbReference>
<dbReference type="InterPro" id="IPR010497">
    <property type="entry name" value="Epoxide_hydro_N"/>
</dbReference>
<evidence type="ECO:0000256" key="2">
    <source>
        <dbReference type="ARBA" id="ARBA00022797"/>
    </source>
</evidence>
<dbReference type="PIRSF" id="PIRSF001112">
    <property type="entry name" value="Epoxide_hydrolase"/>
    <property type="match status" value="1"/>
</dbReference>
<evidence type="ECO:0000259" key="4">
    <source>
        <dbReference type="Pfam" id="PF06441"/>
    </source>
</evidence>
<feature type="domain" description="Epoxide hydrolase N-terminal" evidence="4">
    <location>
        <begin position="4"/>
        <end position="124"/>
    </location>
</feature>
<dbReference type="PANTHER" id="PTHR21661:SF35">
    <property type="entry name" value="EPOXIDE HYDROLASE"/>
    <property type="match status" value="1"/>
</dbReference>
<comment type="similarity">
    <text evidence="1">Belongs to the peptidase S33 family.</text>
</comment>
<dbReference type="GO" id="GO:0004301">
    <property type="term" value="F:epoxide hydrolase activity"/>
    <property type="evidence" value="ECO:0007669"/>
    <property type="project" value="TreeGrafter"/>
</dbReference>
<dbReference type="SUPFAM" id="SSF53474">
    <property type="entry name" value="alpha/beta-Hydrolases"/>
    <property type="match status" value="1"/>
</dbReference>
<comment type="caution">
    <text evidence="5">The sequence shown here is derived from an EMBL/GenBank/DDBJ whole genome shotgun (WGS) entry which is preliminary data.</text>
</comment>
<dbReference type="InterPro" id="IPR000639">
    <property type="entry name" value="Epox_hydrolase-like"/>
</dbReference>
<dbReference type="AlphaFoldDB" id="A0A8H3N7N0"/>
<evidence type="ECO:0000313" key="5">
    <source>
        <dbReference type="EMBL" id="GFF28500.1"/>
    </source>
</evidence>
<evidence type="ECO:0000313" key="6">
    <source>
        <dbReference type="Proteomes" id="UP000465221"/>
    </source>
</evidence>
<dbReference type="EMBL" id="BLKC01000011">
    <property type="protein sequence ID" value="GFF28500.1"/>
    <property type="molecule type" value="Genomic_DNA"/>
</dbReference>
<reference evidence="5 6" key="1">
    <citation type="submission" date="2020-01" db="EMBL/GenBank/DDBJ databases">
        <title>Draft genome sequence of Aspergillus udagawae IFM 46972.</title>
        <authorList>
            <person name="Takahashi H."/>
            <person name="Yaguchi T."/>
        </authorList>
    </citation>
    <scope>NUCLEOTIDE SEQUENCE [LARGE SCALE GENOMIC DNA]</scope>
    <source>
        <strain evidence="5 6">IFM 46972</strain>
    </source>
</reference>
<dbReference type="Pfam" id="PF06441">
    <property type="entry name" value="EHN"/>
    <property type="match status" value="1"/>
</dbReference>
<dbReference type="InterPro" id="IPR016292">
    <property type="entry name" value="Epoxide_hydrolase"/>
</dbReference>
<sequence>MNIIRPFNISISDSQLDLLNQKLQSASFPDELDAAGWELGVPLAELKRLTAYWRDGFDWRAKEKELNEKLHQFMVSVSVPGFAQLDIHCVHQKSSTPGAIPLLFLHGCNVPYARLAFWPGSFLEAVKLIPLLTRGAENQPAFDLVVPSLPNFGFSQGVKQRGFGLAQYAQAMHSLMLNLGYEEYVIQGGDWGSIIARVMATLYPQHVKAVHLNFAPVAPPYPWRHPWIFLQSILTLPFSPKSRALISTTLDYLNRGNGYLRQQETRPQTLGYGLHDSPVALLAWIYDKLHAWADDYPWTDDEILTWVSVYQFSVAGPAASVRIYYEAAQTPPADATASALKRVSTVDAISGSIPGEVKLAVAHFKRELIKLPFLWCRSMGSVVRESEFECGGHFAAWEVPELLAADVRSFLGKRGQAYAAVTGKNGY</sequence>
<name>A0A8H3N7N0_9EURO</name>